<feature type="transmembrane region" description="Helical" evidence="2">
    <location>
        <begin position="487"/>
        <end position="507"/>
    </location>
</feature>
<feature type="chain" id="PRO_5011713814" evidence="3">
    <location>
        <begin position="25"/>
        <end position="806"/>
    </location>
</feature>
<feature type="transmembrane region" description="Helical" evidence="2">
    <location>
        <begin position="456"/>
        <end position="475"/>
    </location>
</feature>
<evidence type="ECO:0000313" key="5">
    <source>
        <dbReference type="Proteomes" id="UP000198921"/>
    </source>
</evidence>
<dbReference type="SUPFAM" id="SSF53649">
    <property type="entry name" value="Alkaline phosphatase-like"/>
    <property type="match status" value="1"/>
</dbReference>
<name>A0A1H3QNQ9_9ACTN</name>
<dbReference type="EMBL" id="FNOT01000024">
    <property type="protein sequence ID" value="SDZ14721.1"/>
    <property type="molecule type" value="Genomic_DNA"/>
</dbReference>
<feature type="transmembrane region" description="Helical" evidence="2">
    <location>
        <begin position="425"/>
        <end position="444"/>
    </location>
</feature>
<feature type="transmembrane region" description="Helical" evidence="2">
    <location>
        <begin position="727"/>
        <end position="745"/>
    </location>
</feature>
<feature type="transmembrane region" description="Helical" evidence="2">
    <location>
        <begin position="560"/>
        <end position="580"/>
    </location>
</feature>
<proteinExistence type="predicted"/>
<feature type="signal peptide" evidence="3">
    <location>
        <begin position="1"/>
        <end position="24"/>
    </location>
</feature>
<feature type="compositionally biased region" description="Low complexity" evidence="1">
    <location>
        <begin position="127"/>
        <end position="137"/>
    </location>
</feature>
<organism evidence="4 5">
    <name type="scientific">Geodermatophilus africanus</name>
    <dbReference type="NCBI Taxonomy" id="1137993"/>
    <lineage>
        <taxon>Bacteria</taxon>
        <taxon>Bacillati</taxon>
        <taxon>Actinomycetota</taxon>
        <taxon>Actinomycetes</taxon>
        <taxon>Geodermatophilales</taxon>
        <taxon>Geodermatophilaceae</taxon>
        <taxon>Geodermatophilus</taxon>
    </lineage>
</organism>
<feature type="transmembrane region" description="Helical" evidence="2">
    <location>
        <begin position="674"/>
        <end position="693"/>
    </location>
</feature>
<gene>
    <name evidence="4" type="ORF">SAMN05660209_04828</name>
</gene>
<dbReference type="Gene3D" id="3.40.720.10">
    <property type="entry name" value="Alkaline Phosphatase, subunit A"/>
    <property type="match status" value="1"/>
</dbReference>
<evidence type="ECO:0000256" key="3">
    <source>
        <dbReference type="SAM" id="SignalP"/>
    </source>
</evidence>
<dbReference type="InterPro" id="IPR017850">
    <property type="entry name" value="Alkaline_phosphatase_core_sf"/>
</dbReference>
<sequence length="806" mass="80405">MSRPAALLLAVLAVLAVGTGTAGAADDATADRVVVVGVPGLVWDDVDPQATPALWALAEGSPIGAVSVRAARATSCVLDGWATLGAGNRARFPAPDESIPPVPLPTVPLPTVPLPSGAPTGEGGADTAAPPQEQTQPVPVPPASPALSHCGLQERLAGAGLADPQAAVAAVAADPATARFGARPAALGEAVGCATVVGRAPALAVGAPGVTVGQREQLPADPGELLTGCPLVLVGLDDLVDAGEPALEGSDTGTEPRPRAAALAAVDAALGRLVEAVRAAPGETLLLVQGISEVNDGRAQLHVGIASGAGFSGDRWLTSASTGRAPFVQLIDTAPTVLAALGLDRPASMNGQPLQPGGERPPLAEAVGVLERANTAASVHHRSTDAFFWALVLLDAAVVGLGLLVAGGRRRDRAPRPAGDRLRGALRPVALGAAAVPVASYLAGLLPWERAAAPRLALAGSVLLAALAVLAVAALGPWRHSRLGPPVVVLAVTLGTLVGDVLTGSTLELNGLLGYDPIVAGRFTGYGNLGFGLLAVSALLLTAALATAAARRVPAGRARVVTAAVVLGAGALTVLVVGAPALGRDFGGVLAALPGFLLLAMLLTGTRVTVARMAAVLALAVAAVGSLAFLDWLRPAAERSHLGRFVEQLLTGEAWTVISRKAEANLGILFGSPLAWLLPVALVAVVWLVRPAGGRRGGWLRRRLPGPLRGPGLLRGRRDLLSPGDRAVLRAGLLAVALSLALGAAANDSGVALPATAASLLLPLLVWLAAGPRPGGGVADGTAAGPAGEAADRVTVVSRGSTAWHA</sequence>
<keyword evidence="2" id="KW-1133">Transmembrane helix</keyword>
<evidence type="ECO:0000313" key="4">
    <source>
        <dbReference type="EMBL" id="SDZ14721.1"/>
    </source>
</evidence>
<feature type="transmembrane region" description="Helical" evidence="2">
    <location>
        <begin position="751"/>
        <end position="770"/>
    </location>
</feature>
<dbReference type="Proteomes" id="UP000198921">
    <property type="component" value="Unassembled WGS sequence"/>
</dbReference>
<evidence type="ECO:0000256" key="1">
    <source>
        <dbReference type="SAM" id="MobiDB-lite"/>
    </source>
</evidence>
<dbReference type="STRING" id="1137993.SAMN05660209_04828"/>
<feature type="transmembrane region" description="Helical" evidence="2">
    <location>
        <begin position="586"/>
        <end position="603"/>
    </location>
</feature>
<feature type="transmembrane region" description="Helical" evidence="2">
    <location>
        <begin position="386"/>
        <end position="405"/>
    </location>
</feature>
<feature type="transmembrane region" description="Helical" evidence="2">
    <location>
        <begin position="527"/>
        <end position="548"/>
    </location>
</feature>
<keyword evidence="2" id="KW-0472">Membrane</keyword>
<feature type="transmembrane region" description="Helical" evidence="2">
    <location>
        <begin position="610"/>
        <end position="630"/>
    </location>
</feature>
<keyword evidence="5" id="KW-1185">Reference proteome</keyword>
<feature type="region of interest" description="Disordered" evidence="1">
    <location>
        <begin position="110"/>
        <end position="143"/>
    </location>
</feature>
<reference evidence="5" key="1">
    <citation type="submission" date="2016-10" db="EMBL/GenBank/DDBJ databases">
        <authorList>
            <person name="Varghese N."/>
            <person name="Submissions S."/>
        </authorList>
    </citation>
    <scope>NUCLEOTIDE SEQUENCE [LARGE SCALE GENOMIC DNA]</scope>
    <source>
        <strain evidence="5">DSM 45422</strain>
    </source>
</reference>
<accession>A0A1H3QNQ9</accession>
<keyword evidence="2" id="KW-0812">Transmembrane</keyword>
<dbReference type="RefSeq" id="WP_091161934.1">
    <property type="nucleotide sequence ID" value="NZ_FNOT01000024.1"/>
</dbReference>
<keyword evidence="3" id="KW-0732">Signal</keyword>
<protein>
    <submittedName>
        <fullName evidence="4">Uncharacterized protein</fullName>
    </submittedName>
</protein>
<dbReference type="OrthoDB" id="3264110at2"/>
<dbReference type="AlphaFoldDB" id="A0A1H3QNQ9"/>
<evidence type="ECO:0000256" key="2">
    <source>
        <dbReference type="SAM" id="Phobius"/>
    </source>
</evidence>